<gene>
    <name evidence="2" type="ORF">JoomaDRAFT_2118</name>
</gene>
<feature type="transmembrane region" description="Helical" evidence="1">
    <location>
        <begin position="21"/>
        <end position="41"/>
    </location>
</feature>
<dbReference type="RefSeq" id="WP_008612481.1">
    <property type="nucleotide sequence ID" value="NZ_JH651379.1"/>
</dbReference>
<evidence type="ECO:0008006" key="4">
    <source>
        <dbReference type="Google" id="ProtNLM"/>
    </source>
</evidence>
<evidence type="ECO:0000313" key="2">
    <source>
        <dbReference type="EMBL" id="EIJ39112.1"/>
    </source>
</evidence>
<dbReference type="AlphaFoldDB" id="I3C669"/>
<organism evidence="2 3">
    <name type="scientific">Galbibacter orientalis DSM 19592</name>
    <dbReference type="NCBI Taxonomy" id="926559"/>
    <lineage>
        <taxon>Bacteria</taxon>
        <taxon>Pseudomonadati</taxon>
        <taxon>Bacteroidota</taxon>
        <taxon>Flavobacteriia</taxon>
        <taxon>Flavobacteriales</taxon>
        <taxon>Flavobacteriaceae</taxon>
        <taxon>Galbibacter</taxon>
    </lineage>
</organism>
<protein>
    <recommendedName>
        <fullName evidence="4">DUF3649 domain-containing protein</fullName>
    </recommendedName>
</protein>
<keyword evidence="1" id="KW-0472">Membrane</keyword>
<dbReference type="OrthoDB" id="711014at2"/>
<sequence>MPANKKYLTSSPWQRLAKISAGFIGGYMVTITFHLALAVWLNHVNVMISSTFTGFILWATLMIVAFLAKNGLKIWALYLLLSGVFYAILYLGKIYNHPLCI</sequence>
<evidence type="ECO:0000313" key="3">
    <source>
        <dbReference type="Proteomes" id="UP000004690"/>
    </source>
</evidence>
<keyword evidence="1" id="KW-1133">Transmembrane helix</keyword>
<evidence type="ECO:0000256" key="1">
    <source>
        <dbReference type="SAM" id="Phobius"/>
    </source>
</evidence>
<feature type="transmembrane region" description="Helical" evidence="1">
    <location>
        <begin position="47"/>
        <end position="68"/>
    </location>
</feature>
<feature type="transmembrane region" description="Helical" evidence="1">
    <location>
        <begin position="75"/>
        <end position="95"/>
    </location>
</feature>
<keyword evidence="1" id="KW-0812">Transmembrane</keyword>
<name>I3C669_9FLAO</name>
<accession>I3C669</accession>
<reference evidence="2 3" key="1">
    <citation type="submission" date="2012-02" db="EMBL/GenBank/DDBJ databases">
        <title>Improved High-Quality Draft genome of Joostella marina DSM 19592.</title>
        <authorList>
            <consortium name="US DOE Joint Genome Institute (JGI-PGF)"/>
            <person name="Lucas S."/>
            <person name="Copeland A."/>
            <person name="Lapidus A."/>
            <person name="Bruce D."/>
            <person name="Goodwin L."/>
            <person name="Pitluck S."/>
            <person name="Peters L."/>
            <person name="Chertkov O."/>
            <person name="Ovchinnikova G."/>
            <person name="Kyrpides N."/>
            <person name="Mavromatis K."/>
            <person name="Detter J.C."/>
            <person name="Han C."/>
            <person name="Land M."/>
            <person name="Hauser L."/>
            <person name="Markowitz V."/>
            <person name="Cheng J.-F."/>
            <person name="Hugenholtz P."/>
            <person name="Woyke T."/>
            <person name="Wu D."/>
            <person name="Tindall B."/>
            <person name="Brambilla E."/>
            <person name="Klenk H.-P."/>
            <person name="Eisen J.A."/>
        </authorList>
    </citation>
    <scope>NUCLEOTIDE SEQUENCE [LARGE SCALE GENOMIC DNA]</scope>
    <source>
        <strain evidence="2 3">DSM 19592</strain>
    </source>
</reference>
<keyword evidence="3" id="KW-1185">Reference proteome</keyword>
<dbReference type="Proteomes" id="UP000004690">
    <property type="component" value="Unassembled WGS sequence"/>
</dbReference>
<proteinExistence type="predicted"/>
<dbReference type="EMBL" id="JH651379">
    <property type="protein sequence ID" value="EIJ39112.1"/>
    <property type="molecule type" value="Genomic_DNA"/>
</dbReference>
<dbReference type="eggNOG" id="ENOG5032VCI">
    <property type="taxonomic scope" value="Bacteria"/>
</dbReference>
<dbReference type="HOGENOM" id="CLU_2329997_0_0_10"/>
<dbReference type="STRING" id="926559.JoomaDRAFT_2118"/>